<dbReference type="InterPro" id="IPR000198">
    <property type="entry name" value="RhoGAP_dom"/>
</dbReference>
<evidence type="ECO:0000259" key="19">
    <source>
        <dbReference type="PROSITE" id="PS50200"/>
    </source>
</evidence>
<dbReference type="Gene3D" id="3.40.850.10">
    <property type="entry name" value="Kinesin motor domain"/>
    <property type="match status" value="2"/>
</dbReference>
<dbReference type="Pfam" id="PF00788">
    <property type="entry name" value="RA"/>
    <property type="match status" value="1"/>
</dbReference>
<dbReference type="GO" id="GO:0016459">
    <property type="term" value="C:myosin complex"/>
    <property type="evidence" value="ECO:0007669"/>
    <property type="project" value="UniProtKB-KW"/>
</dbReference>
<feature type="region of interest" description="Actin-binding" evidence="15">
    <location>
        <begin position="879"/>
        <end position="901"/>
    </location>
</feature>
<dbReference type="FunFam" id="3.40.850.10:FF:000008">
    <property type="entry name" value="Putative unconventional myosin-IXa"/>
    <property type="match status" value="1"/>
</dbReference>
<evidence type="ECO:0000256" key="2">
    <source>
        <dbReference type="ARBA" id="ARBA00008314"/>
    </source>
</evidence>
<dbReference type="InterPro" id="IPR046987">
    <property type="entry name" value="Myo9"/>
</dbReference>
<accession>A0A914BBF2</accession>
<dbReference type="CDD" id="cd01385">
    <property type="entry name" value="MYSc_Myo9"/>
    <property type="match status" value="1"/>
</dbReference>
<feature type="domain" description="Phorbol-ester/DAG-type" evidence="18">
    <location>
        <begin position="1578"/>
        <end position="1627"/>
    </location>
</feature>
<feature type="domain" description="Rho-GAP" evidence="20">
    <location>
        <begin position="1642"/>
        <end position="1832"/>
    </location>
</feature>
<feature type="binding site" evidence="15">
    <location>
        <begin position="240"/>
        <end position="247"/>
    </location>
    <ligand>
        <name>ATP</name>
        <dbReference type="ChEBI" id="CHEBI:30616"/>
    </ligand>
</feature>
<dbReference type="Gene3D" id="3.30.60.20">
    <property type="match status" value="1"/>
</dbReference>
<feature type="compositionally biased region" description="Basic residues" evidence="17">
    <location>
        <begin position="2016"/>
        <end position="2030"/>
    </location>
</feature>
<dbReference type="Gene3D" id="1.10.555.10">
    <property type="entry name" value="Rho GTPase activation protein"/>
    <property type="match status" value="1"/>
</dbReference>
<dbReference type="InterPro" id="IPR036023">
    <property type="entry name" value="MYSc_Myo9"/>
</dbReference>
<dbReference type="GO" id="GO:0051015">
    <property type="term" value="F:actin filament binding"/>
    <property type="evidence" value="ECO:0007669"/>
    <property type="project" value="TreeGrafter"/>
</dbReference>
<dbReference type="Gene3D" id="1.20.120.720">
    <property type="entry name" value="Myosin VI head, motor domain, U50 subdomain"/>
    <property type="match status" value="2"/>
</dbReference>
<evidence type="ECO:0000256" key="5">
    <source>
        <dbReference type="ARBA" id="ARBA00022723"/>
    </source>
</evidence>
<feature type="region of interest" description="Disordered" evidence="17">
    <location>
        <begin position="1241"/>
        <end position="1423"/>
    </location>
</feature>
<evidence type="ECO:0000256" key="15">
    <source>
        <dbReference type="PROSITE-ProRule" id="PRU00782"/>
    </source>
</evidence>
<dbReference type="InterPro" id="IPR036961">
    <property type="entry name" value="Kinesin_motor_dom_sf"/>
</dbReference>
<organism evidence="22 23">
    <name type="scientific">Patiria miniata</name>
    <name type="common">Bat star</name>
    <name type="synonym">Asterina miniata</name>
    <dbReference type="NCBI Taxonomy" id="46514"/>
    <lineage>
        <taxon>Eukaryota</taxon>
        <taxon>Metazoa</taxon>
        <taxon>Echinodermata</taxon>
        <taxon>Eleutherozoa</taxon>
        <taxon>Asterozoa</taxon>
        <taxon>Asteroidea</taxon>
        <taxon>Valvatacea</taxon>
        <taxon>Valvatida</taxon>
        <taxon>Asterinidae</taxon>
        <taxon>Patiria</taxon>
    </lineage>
</organism>
<keyword evidence="4" id="KW-0963">Cytoplasm</keyword>
<evidence type="ECO:0000256" key="12">
    <source>
        <dbReference type="ARBA" id="ARBA00023123"/>
    </source>
</evidence>
<evidence type="ECO:0000256" key="14">
    <source>
        <dbReference type="ARBA" id="ARBA00023203"/>
    </source>
</evidence>
<evidence type="ECO:0000256" key="10">
    <source>
        <dbReference type="ARBA" id="ARBA00022840"/>
    </source>
</evidence>
<feature type="compositionally biased region" description="Acidic residues" evidence="17">
    <location>
        <begin position="1937"/>
        <end position="1957"/>
    </location>
</feature>
<dbReference type="GO" id="GO:0005737">
    <property type="term" value="C:cytoplasm"/>
    <property type="evidence" value="ECO:0007669"/>
    <property type="project" value="UniProtKB-SubCell"/>
</dbReference>
<dbReference type="SUPFAM" id="SSF54236">
    <property type="entry name" value="Ubiquitin-like"/>
    <property type="match status" value="1"/>
</dbReference>
<keyword evidence="10 15" id="KW-0067">ATP-binding</keyword>
<dbReference type="CDD" id="cd20818">
    <property type="entry name" value="C1_Myosin-IX"/>
    <property type="match status" value="1"/>
</dbReference>
<dbReference type="PRINTS" id="PR00193">
    <property type="entry name" value="MYOSINHEAVY"/>
</dbReference>
<feature type="region of interest" description="Disordered" evidence="17">
    <location>
        <begin position="1137"/>
        <end position="1194"/>
    </location>
</feature>
<feature type="region of interest" description="Disordered" evidence="17">
    <location>
        <begin position="756"/>
        <end position="803"/>
    </location>
</feature>
<feature type="compositionally biased region" description="Polar residues" evidence="17">
    <location>
        <begin position="1963"/>
        <end position="1974"/>
    </location>
</feature>
<evidence type="ECO:0000256" key="16">
    <source>
        <dbReference type="SAM" id="Coils"/>
    </source>
</evidence>
<evidence type="ECO:0000256" key="7">
    <source>
        <dbReference type="ARBA" id="ARBA00022741"/>
    </source>
</evidence>
<feature type="domain" description="Ras-associating" evidence="19">
    <location>
        <begin position="14"/>
        <end position="117"/>
    </location>
</feature>
<feature type="compositionally biased region" description="Basic residues" evidence="17">
    <location>
        <begin position="756"/>
        <end position="771"/>
    </location>
</feature>
<evidence type="ECO:0000256" key="6">
    <source>
        <dbReference type="ARBA" id="ARBA00022737"/>
    </source>
</evidence>
<feature type="domain" description="Myosin motor" evidence="21">
    <location>
        <begin position="147"/>
        <end position="998"/>
    </location>
</feature>
<evidence type="ECO:0000259" key="18">
    <source>
        <dbReference type="PROSITE" id="PS50081"/>
    </source>
</evidence>
<dbReference type="GO" id="GO:0005884">
    <property type="term" value="C:actin filament"/>
    <property type="evidence" value="ECO:0007669"/>
    <property type="project" value="TreeGrafter"/>
</dbReference>
<dbReference type="FunFam" id="1.10.10.820:FF:000001">
    <property type="entry name" value="Myosin heavy chain"/>
    <property type="match status" value="1"/>
</dbReference>
<dbReference type="PANTHER" id="PTHR46184:SF5">
    <property type="entry name" value="UNCONVENTIONAL MYOSIN-IXA-LIKE"/>
    <property type="match status" value="1"/>
</dbReference>
<keyword evidence="12 15" id="KW-0518">Myosin</keyword>
<feature type="compositionally biased region" description="Basic and acidic residues" evidence="17">
    <location>
        <begin position="1168"/>
        <end position="1177"/>
    </location>
</feature>
<dbReference type="SMART" id="SM00324">
    <property type="entry name" value="RhoGAP"/>
    <property type="match status" value="1"/>
</dbReference>
<feature type="compositionally biased region" description="Basic and acidic residues" evidence="17">
    <location>
        <begin position="792"/>
        <end position="803"/>
    </location>
</feature>
<dbReference type="EnsemblMetazoa" id="XM_038217421.1">
    <property type="protein sequence ID" value="XP_038073349.1"/>
    <property type="gene ID" value="LOC119741607"/>
</dbReference>
<comment type="subcellular location">
    <subcellularLocation>
        <location evidence="1">Cytoplasm</location>
    </subcellularLocation>
</comment>
<sequence>MSQDCEVDNTVYRVRVHPGSVCPERGWVSIEATKQTTTAEALRLVLAKLNLTNNHQERYNLAEVCEESGQSCKERQLDPEEYPVKLQLLWPKVLSDDESEAPYYYTNYRFFLRSMHDTLSSRVSNASDYQTIDSFVSNFFPHPSTDKEYHDLCNLPDLNEKTLLGNLATRFRQGKIYTYVGSILIAVNPFKFFPIYNPKYVNLYQNHSLGELPPHIFAIADSAFHTMLEDKRNQCIVISGESGSGKTESTNLLIHHLTALSRKGHASGVEQTLLGAGPVLEAFGNAKTVVNNNSSRFGKFIQINYRENGTVHGAIVEQYLLEKSRIVSQAPNERNYHVFYYLLQGAEDVERESLWLEKPQDYFYLNQSNCFTLEGVDEKYEYTRLKQSMEMVGFSRETMKRIFSVLSAVLHIGNITFRKRNEHEEYVTVKNIATVKLVSDLLKVKQETLVSVLTKRKSMASGDQFVVQYRMSEALATRDALAKGLYSGLFEWIVLQVNHALLSRYEKTGEHQGNSIGVLDIFGFEDFVLNSFEQFCINYANEHLQYYFNQHVFKIEQEEYRREGIIWKNIEFIDNTGCLLLIEKRPTGLLHILNDDCNFPAKDTNGENLLQKFTSHHKNNGYFQNVQLEQASFIIVHYAGKVNYKVKDFREKNTDLMRPEITSVLKNSNLAFVRELVGIDPLAVFRWAIVRAFFRGVSAFLAAGKRYKAGGGEKSKKPKSPEALTITIPARDEEMFRKIYSAAKTYRLMRQIKRHNRRAVHGRKHSHHKNTSQKNGAAQPSIEDQLSPLPGDEERALMSPDKHSLSTLKPSLLNDDSYWKAARVMKKNKSFRGAQAAPAKGLRDLKSMKKLMSRKMVGFRRSSTKKLPPTVSAQFQLSLSKLMETLNQANPFFVRCIKSNSNKEPCRLDEALMMRQLHYTGMLETVRIRQSGYNVRLTFEEFSHRYHLLLPSGRDSGLKDIEEFLKRMELDPKHYQLGKTKVFLRESERLKLQEALHNHVLKRIVTVQKWMRGVLQRQSYLQMKYATLKLQSGVRGMISRKQLRALQRERERRLATIFIQSCWRGYRTRRLLERLHRGTLWLQCYARGNADRQLFERLLDERQEQERLLLEEEERQHQLQLLREKEAAEELQLKEQLRASTSSQRDEAHSSMSDEGILTPDDLEEFDMERKRTRTMESEESSGILDGSVESDELLLDDEAPIKTSTVIITDEDQPETPPILTGVERSGSRVKDLAFAYQEHMQRKQDQHQRWEDDSGRDSQDILYPLEEAEDLEAQRLTDADGQVSSVEVKETESPEKKKPVSSIVLPTEPRSDEDPFVSQTPSPRSPFPPADQDTLPTTAPESPLPKDSALAKAKRHFKRRFMRKQSDPQQAAEALGLPSDKPGKTNLQPKAPSLKLDRKFQEEPSTGPALGTAAGGKKVRGGSSNMSIHGMSQWRYPTNKLVSDARELQQMDTFLYNKIHEMKKKGGSDTAVDLVFKKALNEFRFNLITTYSVAMQQEGSTTTLMYKDLISTFETSLANHVKTSNSKTQFPITLGINAFRGFLDEFTQQYKPEKKSKEQRKKKKDKEKEEVFEYLGHRFVAVQFSIPTACEVCSAFLWLMEKGQVCQVCKFTCHKKCCTKTGNLCKGKSQAHVTGKVIGARLDTLVTADSNIPLIIERCLSIVELNGLFTEGIYRRPGPEAKVKELKHLINTEPDFDQIELDSYNMLVIAQVIKSFFREMPEPLLTFELYEEFLRAVETPDNRDRLLSLQDTINKLPTANFDLFERLIFHLARVCLYENYNRMSPNSLSIVYAPCVLKSPKQMNPWEALQDVSKQALCLEVIIREKLVKLKSTLRDIDTLERASTSASLKLSDLRKRKDTLSQQDLRKSKPAQEGVELTEQQREEVEVGEDAGRTTIDGQTELEEVLKHRIQTLEKERQDLTVNLVTLDLGQSASEDENYSTDGLDLDSGDEVERDDNPVSFESQPSPSKLNHLNKNRAPKQEKRKPKKGHRTPGSDGMGETSGNSQNPPPVAKKQKRSSRKGSKKEKKQREGSKERRKRAGASEGVAI</sequence>
<keyword evidence="9" id="KW-0862">Zinc</keyword>
<dbReference type="Gene3D" id="6.20.240.20">
    <property type="match status" value="1"/>
</dbReference>
<evidence type="ECO:0000259" key="21">
    <source>
        <dbReference type="PROSITE" id="PS51456"/>
    </source>
</evidence>
<dbReference type="SUPFAM" id="SSF48350">
    <property type="entry name" value="GTPase activation domain, GAP"/>
    <property type="match status" value="1"/>
</dbReference>
<dbReference type="SMART" id="SM00314">
    <property type="entry name" value="RA"/>
    <property type="match status" value="1"/>
</dbReference>
<dbReference type="PROSITE" id="PS50238">
    <property type="entry name" value="RHOGAP"/>
    <property type="match status" value="1"/>
</dbReference>
<keyword evidence="23" id="KW-1185">Reference proteome</keyword>
<feature type="compositionally biased region" description="Basic residues" evidence="17">
    <location>
        <begin position="1354"/>
        <end position="1365"/>
    </location>
</feature>
<dbReference type="InterPro" id="IPR046349">
    <property type="entry name" value="C1-like_sf"/>
</dbReference>
<keyword evidence="3" id="KW-0343">GTPase activation</keyword>
<evidence type="ECO:0000256" key="9">
    <source>
        <dbReference type="ARBA" id="ARBA00022833"/>
    </source>
</evidence>
<keyword evidence="7 15" id="KW-0547">Nucleotide-binding</keyword>
<dbReference type="Pfam" id="PF00620">
    <property type="entry name" value="RhoGAP"/>
    <property type="match status" value="1"/>
</dbReference>
<evidence type="ECO:0008006" key="24">
    <source>
        <dbReference type="Google" id="ProtNLM"/>
    </source>
</evidence>
<dbReference type="GO" id="GO:0008270">
    <property type="term" value="F:zinc ion binding"/>
    <property type="evidence" value="ECO:0007669"/>
    <property type="project" value="UniProtKB-KW"/>
</dbReference>
<evidence type="ECO:0000256" key="3">
    <source>
        <dbReference type="ARBA" id="ARBA00022468"/>
    </source>
</evidence>
<dbReference type="Gene3D" id="1.20.58.530">
    <property type="match status" value="2"/>
</dbReference>
<dbReference type="RefSeq" id="XP_038073349.1">
    <property type="nucleotide sequence ID" value="XM_038217421.1"/>
</dbReference>
<feature type="region of interest" description="Disordered" evidence="17">
    <location>
        <begin position="1205"/>
        <end position="1224"/>
    </location>
</feature>
<dbReference type="Gene3D" id="3.10.20.90">
    <property type="entry name" value="Phosphatidylinositol 3-kinase Catalytic Subunit, Chain A, domain 1"/>
    <property type="match status" value="1"/>
</dbReference>
<dbReference type="PANTHER" id="PTHR46184">
    <property type="entry name" value="UNCONVENTIONAL MYOSIN-IXB-LIKE PROTEIN"/>
    <property type="match status" value="1"/>
</dbReference>
<feature type="region of interest" description="Disordered" evidence="17">
    <location>
        <begin position="1862"/>
        <end position="1893"/>
    </location>
</feature>
<dbReference type="GeneID" id="119741607"/>
<dbReference type="GO" id="GO:0005524">
    <property type="term" value="F:ATP binding"/>
    <property type="evidence" value="ECO:0007669"/>
    <property type="project" value="UniProtKB-UniRule"/>
</dbReference>
<dbReference type="SUPFAM" id="SSF52540">
    <property type="entry name" value="P-loop containing nucleoside triphosphate hydrolases"/>
    <property type="match status" value="1"/>
</dbReference>
<evidence type="ECO:0000313" key="23">
    <source>
        <dbReference type="Proteomes" id="UP000887568"/>
    </source>
</evidence>
<keyword evidence="6" id="KW-0677">Repeat</keyword>
<dbReference type="GO" id="GO:0000146">
    <property type="term" value="F:microfilament motor activity"/>
    <property type="evidence" value="ECO:0007669"/>
    <property type="project" value="InterPro"/>
</dbReference>
<dbReference type="CDD" id="cd23767">
    <property type="entry name" value="IQCD"/>
    <property type="match status" value="1"/>
</dbReference>
<dbReference type="InterPro" id="IPR027417">
    <property type="entry name" value="P-loop_NTPase"/>
</dbReference>
<dbReference type="InterPro" id="IPR000159">
    <property type="entry name" value="RA_dom"/>
</dbReference>
<evidence type="ECO:0000313" key="22">
    <source>
        <dbReference type="EnsemblMetazoa" id="XP_038073349.1"/>
    </source>
</evidence>
<evidence type="ECO:0000256" key="11">
    <source>
        <dbReference type="ARBA" id="ARBA00023054"/>
    </source>
</evidence>
<feature type="compositionally biased region" description="Basic residues" evidence="17">
    <location>
        <begin position="1975"/>
        <end position="1994"/>
    </location>
</feature>
<feature type="compositionally biased region" description="Basic and acidic residues" evidence="17">
    <location>
        <begin position="1241"/>
        <end position="1261"/>
    </location>
</feature>
<feature type="compositionally biased region" description="Polar residues" evidence="17">
    <location>
        <begin position="772"/>
        <end position="784"/>
    </location>
</feature>
<dbReference type="EnsemblMetazoa" id="XM_038217422.1">
    <property type="protein sequence ID" value="XP_038073350.1"/>
    <property type="gene ID" value="LOC119741607"/>
</dbReference>
<dbReference type="InterPro" id="IPR000048">
    <property type="entry name" value="IQ_motif_EF-hand-BS"/>
</dbReference>
<dbReference type="Proteomes" id="UP000887568">
    <property type="component" value="Unplaced"/>
</dbReference>
<feature type="region of interest" description="Disordered" evidence="17">
    <location>
        <begin position="1936"/>
        <end position="2051"/>
    </location>
</feature>
<dbReference type="InterPro" id="IPR002219">
    <property type="entry name" value="PKC_DAG/PE"/>
</dbReference>
<dbReference type="OMA" id="INDYRSM"/>
<dbReference type="SMART" id="SM00109">
    <property type="entry name" value="C1"/>
    <property type="match status" value="1"/>
</dbReference>
<dbReference type="PROSITE" id="PS50096">
    <property type="entry name" value="IQ"/>
    <property type="match status" value="4"/>
</dbReference>
<dbReference type="Pfam" id="PF00130">
    <property type="entry name" value="C1_1"/>
    <property type="match status" value="1"/>
</dbReference>
<dbReference type="PROSITE" id="PS50081">
    <property type="entry name" value="ZF_DAG_PE_2"/>
    <property type="match status" value="1"/>
</dbReference>
<keyword evidence="13 15" id="KW-0505">Motor protein</keyword>
<evidence type="ECO:0000256" key="13">
    <source>
        <dbReference type="ARBA" id="ARBA00023175"/>
    </source>
</evidence>
<evidence type="ECO:0000256" key="4">
    <source>
        <dbReference type="ARBA" id="ARBA00022490"/>
    </source>
</evidence>
<dbReference type="Gene3D" id="1.10.10.820">
    <property type="match status" value="1"/>
</dbReference>
<evidence type="ECO:0000256" key="8">
    <source>
        <dbReference type="ARBA" id="ARBA00022771"/>
    </source>
</evidence>
<dbReference type="InterPro" id="IPR008936">
    <property type="entry name" value="Rho_GTPase_activation_prot"/>
</dbReference>
<dbReference type="SMART" id="SM00015">
    <property type="entry name" value="IQ"/>
    <property type="match status" value="4"/>
</dbReference>
<keyword evidence="5" id="KW-0479">Metal-binding</keyword>
<dbReference type="PROSITE" id="PS51456">
    <property type="entry name" value="MYOSIN_MOTOR"/>
    <property type="match status" value="1"/>
</dbReference>
<dbReference type="GO" id="GO:0035556">
    <property type="term" value="P:intracellular signal transduction"/>
    <property type="evidence" value="ECO:0007669"/>
    <property type="project" value="InterPro"/>
</dbReference>
<reference evidence="22" key="1">
    <citation type="submission" date="2022-11" db="UniProtKB">
        <authorList>
            <consortium name="EnsemblMetazoa"/>
        </authorList>
    </citation>
    <scope>IDENTIFICATION</scope>
</reference>
<dbReference type="SMART" id="SM00242">
    <property type="entry name" value="MYSc"/>
    <property type="match status" value="1"/>
</dbReference>
<dbReference type="OrthoDB" id="312459at2759"/>
<dbReference type="PROSITE" id="PS00479">
    <property type="entry name" value="ZF_DAG_PE_1"/>
    <property type="match status" value="1"/>
</dbReference>
<dbReference type="InterPro" id="IPR001609">
    <property type="entry name" value="Myosin_head_motor_dom-like"/>
</dbReference>
<keyword evidence="14 15" id="KW-0009">Actin-binding</keyword>
<dbReference type="InterPro" id="IPR029071">
    <property type="entry name" value="Ubiquitin-like_domsf"/>
</dbReference>
<dbReference type="Pfam" id="PF00612">
    <property type="entry name" value="IQ"/>
    <property type="match status" value="3"/>
</dbReference>
<evidence type="ECO:0000259" key="20">
    <source>
        <dbReference type="PROSITE" id="PS50238"/>
    </source>
</evidence>
<dbReference type="Pfam" id="PF00063">
    <property type="entry name" value="Myosin_head"/>
    <property type="match status" value="2"/>
</dbReference>
<dbReference type="GO" id="GO:0005096">
    <property type="term" value="F:GTPase activator activity"/>
    <property type="evidence" value="ECO:0007669"/>
    <property type="project" value="UniProtKB-KW"/>
</dbReference>
<keyword evidence="11 16" id="KW-0175">Coiled coil</keyword>
<dbReference type="RefSeq" id="XP_038073350.1">
    <property type="nucleotide sequence ID" value="XM_038217422.1"/>
</dbReference>
<name>A0A914BBF2_PATMI</name>
<evidence type="ECO:0000256" key="17">
    <source>
        <dbReference type="SAM" id="MobiDB-lite"/>
    </source>
</evidence>
<comment type="similarity">
    <text evidence="2 15">Belongs to the TRAFAC class myosin-kinesin ATPase superfamily. Myosin family.</text>
</comment>
<feature type="coiled-coil region" evidence="16">
    <location>
        <begin position="1899"/>
        <end position="1926"/>
    </location>
</feature>
<dbReference type="PROSITE" id="PS50200">
    <property type="entry name" value="RA"/>
    <property type="match status" value="1"/>
</dbReference>
<proteinExistence type="inferred from homology"/>
<keyword evidence="8" id="KW-0863">Zinc-finger</keyword>
<dbReference type="Gene3D" id="1.20.5.190">
    <property type="match status" value="2"/>
</dbReference>
<feature type="compositionally biased region" description="Basic and acidic residues" evidence="17">
    <location>
        <begin position="1289"/>
        <end position="1300"/>
    </location>
</feature>
<evidence type="ECO:0000256" key="1">
    <source>
        <dbReference type="ARBA" id="ARBA00004496"/>
    </source>
</evidence>
<dbReference type="SUPFAM" id="SSF57889">
    <property type="entry name" value="Cysteine-rich domain"/>
    <property type="match status" value="1"/>
</dbReference>
<protein>
    <recommendedName>
        <fullName evidence="24">Unconventional myosin-IXb-like</fullName>
    </recommendedName>
</protein>